<evidence type="ECO:0000256" key="2">
    <source>
        <dbReference type="SAM" id="SignalP"/>
    </source>
</evidence>
<feature type="chain" id="PRO_5028955489" evidence="2">
    <location>
        <begin position="21"/>
        <end position="69"/>
    </location>
</feature>
<evidence type="ECO:0000313" key="3">
    <source>
        <dbReference type="EMBL" id="QKJ32269.1"/>
    </source>
</evidence>
<keyword evidence="4" id="KW-1185">Reference proteome</keyword>
<evidence type="ECO:0000313" key="4">
    <source>
        <dbReference type="Proteomes" id="UP000505355"/>
    </source>
</evidence>
<dbReference type="Proteomes" id="UP000505355">
    <property type="component" value="Chromosome"/>
</dbReference>
<name>A0A7D4QWB8_9SPHI</name>
<feature type="compositionally biased region" description="Basic and acidic residues" evidence="1">
    <location>
        <begin position="50"/>
        <end position="60"/>
    </location>
</feature>
<dbReference type="AlphaFoldDB" id="A0A7D4QWB8"/>
<organism evidence="3 4">
    <name type="scientific">Mucilaginibacter mali</name>
    <dbReference type="NCBI Taxonomy" id="2740462"/>
    <lineage>
        <taxon>Bacteria</taxon>
        <taxon>Pseudomonadati</taxon>
        <taxon>Bacteroidota</taxon>
        <taxon>Sphingobacteriia</taxon>
        <taxon>Sphingobacteriales</taxon>
        <taxon>Sphingobacteriaceae</taxon>
        <taxon>Mucilaginibacter</taxon>
    </lineage>
</organism>
<accession>A0A7D4QWB8</accession>
<keyword evidence="2" id="KW-0732">Signal</keyword>
<dbReference type="KEGG" id="mmab:HQ865_21740"/>
<gene>
    <name evidence="3" type="ORF">HQ865_21740</name>
</gene>
<dbReference type="EMBL" id="CP054139">
    <property type="protein sequence ID" value="QKJ32269.1"/>
    <property type="molecule type" value="Genomic_DNA"/>
</dbReference>
<dbReference type="RefSeq" id="WP_173416920.1">
    <property type="nucleotide sequence ID" value="NZ_CP054139.1"/>
</dbReference>
<sequence>MKKVFCMIALAAITFSSVYAAPVNNPVMQQDSVKKKVKVKDGKKKVKIKTDTSKVKEKVKKDTKKPPMK</sequence>
<reference evidence="3 4" key="1">
    <citation type="submission" date="2020-05" db="EMBL/GenBank/DDBJ databases">
        <title>Mucilaginibacter mali sp. nov.</title>
        <authorList>
            <person name="Kim H.S."/>
            <person name="Lee K.C."/>
            <person name="Suh M.K."/>
            <person name="Kim J.-S."/>
            <person name="Han K.-I."/>
            <person name="Eom M.K."/>
            <person name="Shin Y.K."/>
            <person name="Lee J.-S."/>
        </authorList>
    </citation>
    <scope>NUCLEOTIDE SEQUENCE [LARGE SCALE GENOMIC DNA]</scope>
    <source>
        <strain evidence="3 4">G2-14</strain>
    </source>
</reference>
<protein>
    <submittedName>
        <fullName evidence="3">Uncharacterized protein</fullName>
    </submittedName>
</protein>
<proteinExistence type="predicted"/>
<evidence type="ECO:0000256" key="1">
    <source>
        <dbReference type="SAM" id="MobiDB-lite"/>
    </source>
</evidence>
<feature type="region of interest" description="Disordered" evidence="1">
    <location>
        <begin position="50"/>
        <end position="69"/>
    </location>
</feature>
<feature type="signal peptide" evidence="2">
    <location>
        <begin position="1"/>
        <end position="20"/>
    </location>
</feature>